<feature type="region of interest" description="Disordered" evidence="2">
    <location>
        <begin position="994"/>
        <end position="1044"/>
    </location>
</feature>
<reference evidence="3 4" key="1">
    <citation type="journal article" date="2018" name="BMC Genomics">
        <title>Genomic evidence for intraspecific hybridization in a clonal and extremely halotolerant yeast.</title>
        <authorList>
            <person name="Gostincar C."/>
            <person name="Stajich J.E."/>
            <person name="Zupancic J."/>
            <person name="Zalar P."/>
            <person name="Gunde-Cimerman N."/>
        </authorList>
    </citation>
    <scope>NUCLEOTIDE SEQUENCE [LARGE SCALE GENOMIC DNA]</scope>
    <source>
        <strain evidence="3 4">EXF-2788</strain>
    </source>
</reference>
<feature type="region of interest" description="Disordered" evidence="2">
    <location>
        <begin position="895"/>
        <end position="940"/>
    </location>
</feature>
<evidence type="ECO:0000313" key="4">
    <source>
        <dbReference type="Proteomes" id="UP000268823"/>
    </source>
</evidence>
<dbReference type="VEuPathDB" id="FungiDB:BTJ68_03767"/>
<feature type="compositionally biased region" description="Low complexity" evidence="2">
    <location>
        <begin position="302"/>
        <end position="319"/>
    </location>
</feature>
<proteinExistence type="predicted"/>
<organism evidence="3 4">
    <name type="scientific">Hortaea werneckii</name>
    <name type="common">Black yeast</name>
    <name type="synonym">Cladosporium werneckii</name>
    <dbReference type="NCBI Taxonomy" id="91943"/>
    <lineage>
        <taxon>Eukaryota</taxon>
        <taxon>Fungi</taxon>
        <taxon>Dikarya</taxon>
        <taxon>Ascomycota</taxon>
        <taxon>Pezizomycotina</taxon>
        <taxon>Dothideomycetes</taxon>
        <taxon>Dothideomycetidae</taxon>
        <taxon>Mycosphaerellales</taxon>
        <taxon>Teratosphaeriaceae</taxon>
        <taxon>Hortaea</taxon>
    </lineage>
</organism>
<feature type="compositionally biased region" description="Low complexity" evidence="2">
    <location>
        <begin position="533"/>
        <end position="546"/>
    </location>
</feature>
<dbReference type="EMBL" id="QWIR01000342">
    <property type="protein sequence ID" value="RMY80312.1"/>
    <property type="molecule type" value="Genomic_DNA"/>
</dbReference>
<keyword evidence="1" id="KW-0103">Bromodomain</keyword>
<evidence type="ECO:0000256" key="2">
    <source>
        <dbReference type="SAM" id="MobiDB-lite"/>
    </source>
</evidence>
<feature type="compositionally biased region" description="Low complexity" evidence="2">
    <location>
        <begin position="600"/>
        <end position="613"/>
    </location>
</feature>
<feature type="region of interest" description="Disordered" evidence="2">
    <location>
        <begin position="269"/>
        <end position="289"/>
    </location>
</feature>
<evidence type="ECO:0000313" key="3">
    <source>
        <dbReference type="EMBL" id="RMY80312.1"/>
    </source>
</evidence>
<dbReference type="SUPFAM" id="SSF47370">
    <property type="entry name" value="Bromodomain"/>
    <property type="match status" value="1"/>
</dbReference>
<feature type="compositionally biased region" description="Basic residues" evidence="2">
    <location>
        <begin position="696"/>
        <end position="705"/>
    </location>
</feature>
<sequence>MDGTDFSGGYFHIYYGLRLSWQQLEHLPPGRKLFTARDVDGTERHSHSDLDDTFADLQLDDQETTHHDVGLVDQRWTNVTIQPFYHARASPLSPSTCTDLLLQPQAGAFHLMPSYTALESLLLFQALRADGCTTEPPFSFNRISDQLKSIPLVRNDPSYNEARLTPDALQDCYLGLLKEEAKKDLLRDQDEAITLTNGDVSPGSRKRKAPSPTIPTVQEAAKYPHLVPRLVERLYQSYRDHTISQIREQERMHERLSRDVEEITAGTWDERLLKQRPDSATQSPRPSIAAHTQIAITQQNDVPPATSASASPVSQPSQADTKAPPKKYSQASIDAVMNHGPEPQSNTSDHRRTSSNTQLPPLSEMAPHSPRYGIPSKVPPMGSQMPAHAQHQQRPSHPGYAQSPTQMHHSPYTQPAHVHAAQSPQLQNSMSRSSASPRPILPPPPGMHLPPHSPVQHSGPPPPPQGHHMQYQPSPAYAQPHRSSVGRSAQDQRPPPAYPPQGPHTPGYYTPIPPHPPYQNPRMPYQPQPSPQTPNYAPQPANQPQRPGRELPPFSLDPQQPGKAIRQPYVQQSHAAQGPPIQAPIPPQHQRPAYPQPSYRQAPATAPRAPPQQSKLISNILAGLATPPRSKQRHQRPLWKNEGSPAPSQLPHRPEAEPLSPVRRRAAPVSSVHVPNARDESSQEPNELLTPDFKPNRPKRTRHTRGGSPGSTASSKSADLTHGRTRSHSASTAAGDQSNSRADVKREPSTPAEAPEQAESVREPSATPASRPMTRKRRGTIQSHHQQQPPSKRKRHQSPQRGEHEAEDEGITPPPPPRPNTILATRNFAKVASAMMNDIASHKHAVYFSQGVRDKDANGYSDIIKQPQHLKSIRAAITAGTRAVNASAAAAAAATSSSNPAPQQPPPIDSPSAAAAGPTTPSVLSTSKAPDGSTTFELDRSRDLLPPKAIVNAAQLEKEVYRMFANAVMFNPGEDGLVADTREMFADVERGMREWRGAESRNGGNTAGGGDGWLEEDGGSGVAAGGGGGGEEQQQQGKAKRRKL</sequence>
<evidence type="ECO:0000256" key="1">
    <source>
        <dbReference type="ARBA" id="ARBA00023117"/>
    </source>
</evidence>
<name>A0A3M7EUY8_HORWE</name>
<dbReference type="AlphaFoldDB" id="A0A3M7EUY8"/>
<feature type="compositionally biased region" description="Pro residues" evidence="2">
    <location>
        <begin position="439"/>
        <end position="465"/>
    </location>
</feature>
<evidence type="ECO:0008006" key="5">
    <source>
        <dbReference type="Google" id="ProtNLM"/>
    </source>
</evidence>
<feature type="compositionally biased region" description="Pro residues" evidence="2">
    <location>
        <begin position="493"/>
        <end position="503"/>
    </location>
</feature>
<comment type="caution">
    <text evidence="3">The sequence shown here is derived from an EMBL/GenBank/DDBJ whole genome shotgun (WGS) entry which is preliminary data.</text>
</comment>
<dbReference type="Proteomes" id="UP000268823">
    <property type="component" value="Unassembled WGS sequence"/>
</dbReference>
<gene>
    <name evidence="3" type="ORF">D0861_08599</name>
</gene>
<feature type="compositionally biased region" description="Pro residues" evidence="2">
    <location>
        <begin position="511"/>
        <end position="532"/>
    </location>
</feature>
<feature type="region of interest" description="Disordered" evidence="2">
    <location>
        <begin position="301"/>
        <end position="822"/>
    </location>
</feature>
<dbReference type="PANTHER" id="PTHR15398:SF4">
    <property type="entry name" value="BROMODOMAIN-CONTAINING PROTEIN 8 ISOFORM X1"/>
    <property type="match status" value="1"/>
</dbReference>
<feature type="compositionally biased region" description="Polar residues" evidence="2">
    <location>
        <begin position="780"/>
        <end position="790"/>
    </location>
</feature>
<dbReference type="GO" id="GO:0006325">
    <property type="term" value="P:chromatin organization"/>
    <property type="evidence" value="ECO:0007669"/>
    <property type="project" value="UniProtKB-ARBA"/>
</dbReference>
<dbReference type="GO" id="GO:0035267">
    <property type="term" value="C:NuA4 histone acetyltransferase complex"/>
    <property type="evidence" value="ECO:0007669"/>
    <property type="project" value="TreeGrafter"/>
</dbReference>
<feature type="compositionally biased region" description="Low complexity" evidence="2">
    <location>
        <begin position="910"/>
        <end position="922"/>
    </location>
</feature>
<feature type="compositionally biased region" description="Polar residues" evidence="2">
    <location>
        <begin position="481"/>
        <end position="491"/>
    </location>
</feature>
<dbReference type="Gene3D" id="1.20.920.10">
    <property type="entry name" value="Bromodomain-like"/>
    <property type="match status" value="1"/>
</dbReference>
<accession>A0A3M7EUY8</accession>
<dbReference type="OrthoDB" id="21449at2759"/>
<dbReference type="PANTHER" id="PTHR15398">
    <property type="entry name" value="BROMODOMAIN-CONTAINING PROTEIN 8"/>
    <property type="match status" value="1"/>
</dbReference>
<feature type="compositionally biased region" description="Polar residues" evidence="2">
    <location>
        <begin position="923"/>
        <end position="936"/>
    </location>
</feature>
<feature type="compositionally biased region" description="Polar residues" evidence="2">
    <location>
        <begin position="728"/>
        <end position="741"/>
    </location>
</feature>
<feature type="compositionally biased region" description="Gly residues" evidence="2">
    <location>
        <begin position="1019"/>
        <end position="1031"/>
    </location>
</feature>
<feature type="compositionally biased region" description="Polar residues" evidence="2">
    <location>
        <begin position="402"/>
        <end position="413"/>
    </location>
</feature>
<dbReference type="InterPro" id="IPR036427">
    <property type="entry name" value="Bromodomain-like_sf"/>
</dbReference>
<protein>
    <recommendedName>
        <fullName evidence="5">Bromo domain-containing protein</fullName>
    </recommendedName>
</protein>